<keyword evidence="8 12" id="KW-1133">Transmembrane helix</keyword>
<evidence type="ECO:0000256" key="2">
    <source>
        <dbReference type="ARBA" id="ARBA00004651"/>
    </source>
</evidence>
<protein>
    <recommendedName>
        <fullName evidence="12">Innexin</fullName>
    </recommendedName>
</protein>
<reference evidence="13" key="1">
    <citation type="submission" date="2018-01" db="EMBL/GenBank/DDBJ databases">
        <title>An insight into the sialome of Amazonian anophelines.</title>
        <authorList>
            <person name="Ribeiro J.M."/>
            <person name="Scarpassa V."/>
            <person name="Calvo E."/>
        </authorList>
    </citation>
    <scope>NUCLEOTIDE SEQUENCE</scope>
    <source>
        <tissue evidence="13">Salivary glands</tissue>
    </source>
</reference>
<feature type="transmembrane region" description="Helical" evidence="12">
    <location>
        <begin position="269"/>
        <end position="295"/>
    </location>
</feature>
<evidence type="ECO:0000256" key="6">
    <source>
        <dbReference type="ARBA" id="ARBA00022868"/>
    </source>
</evidence>
<keyword evidence="6" id="KW-0303">Gap junction</keyword>
<comment type="caution">
    <text evidence="12">Lacks conserved residue(s) required for the propagation of feature annotation.</text>
</comment>
<sequence length="366" mass="42625">MFKLLAGLKPYFKNQDIQTDDIVFRLHNTFTTALLLACSLIITATQYVGNPISCIVGGVPSHVVNTFCWISSTFTMPDAFRRQVGLEVAHPGIANDFDDEDAKKYYTYYQWVCFVLFFQAMACYTPKFIWNAVEGGRLRMIVMGLDVGACKEQEKCTKKQILLDYLVRHLQRHKIYMIRYFLCEALCFVNIVVQLWLMNRFFNGEFLSYGWNVLQYSDTPQEQRTDPMVFVFPRVTKCNFFKYGASGSIQKHDAMCILPLNIVNEKTYIFIWFWYILLAVLLAALLIWRAVIIFAPKIRPLLLRATNRLVAPEIARQLSSNLELGDWWIVYMLARNLDPIICRDVFSDLAKRIKPNEQEGEEKRMN</sequence>
<comment type="subcellular location">
    <subcellularLocation>
        <location evidence="1">Cell junction</location>
        <location evidence="1">Gap junction</location>
    </subcellularLocation>
    <subcellularLocation>
        <location evidence="2 12">Cell membrane</location>
        <topology evidence="2 12">Multi-pass membrane protein</topology>
    </subcellularLocation>
</comment>
<evidence type="ECO:0000256" key="1">
    <source>
        <dbReference type="ARBA" id="ARBA00004610"/>
    </source>
</evidence>
<dbReference type="PANTHER" id="PTHR11893:SF39">
    <property type="entry name" value="INNEXIN INX1"/>
    <property type="match status" value="1"/>
</dbReference>
<dbReference type="GO" id="GO:0005243">
    <property type="term" value="F:gap junction channel activity"/>
    <property type="evidence" value="ECO:0007669"/>
    <property type="project" value="TreeGrafter"/>
</dbReference>
<feature type="transmembrane region" description="Helical" evidence="12">
    <location>
        <begin position="108"/>
        <end position="130"/>
    </location>
</feature>
<dbReference type="InterPro" id="IPR000990">
    <property type="entry name" value="Innexin"/>
</dbReference>
<dbReference type="PRINTS" id="PR01262">
    <property type="entry name" value="INNEXIN"/>
</dbReference>
<dbReference type="GO" id="GO:0005921">
    <property type="term" value="C:gap junction"/>
    <property type="evidence" value="ECO:0007669"/>
    <property type="project" value="UniProtKB-SubCell"/>
</dbReference>
<keyword evidence="5 12" id="KW-0812">Transmembrane</keyword>
<evidence type="ECO:0000256" key="11">
    <source>
        <dbReference type="ARBA" id="ARBA00023303"/>
    </source>
</evidence>
<accession>A0A2M4BRZ0</accession>
<dbReference type="EMBL" id="GGFJ01006612">
    <property type="protein sequence ID" value="MBW55753.1"/>
    <property type="molecule type" value="Transcribed_RNA"/>
</dbReference>
<evidence type="ECO:0000256" key="9">
    <source>
        <dbReference type="ARBA" id="ARBA00023065"/>
    </source>
</evidence>
<comment type="similarity">
    <text evidence="12">Belongs to the pannexin family.</text>
</comment>
<comment type="function">
    <text evidence="12">Structural component of the gap junctions.</text>
</comment>
<keyword evidence="4" id="KW-1003">Cell membrane</keyword>
<evidence type="ECO:0000313" key="13">
    <source>
        <dbReference type="EMBL" id="MBW55753.1"/>
    </source>
</evidence>
<evidence type="ECO:0000256" key="10">
    <source>
        <dbReference type="ARBA" id="ARBA00023136"/>
    </source>
</evidence>
<evidence type="ECO:0000256" key="5">
    <source>
        <dbReference type="ARBA" id="ARBA00022692"/>
    </source>
</evidence>
<keyword evidence="10 12" id="KW-0472">Membrane</keyword>
<evidence type="ECO:0000256" key="8">
    <source>
        <dbReference type="ARBA" id="ARBA00022989"/>
    </source>
</evidence>
<keyword evidence="9 12" id="KW-0406">Ion transport</keyword>
<keyword evidence="7" id="KW-0965">Cell junction</keyword>
<dbReference type="Pfam" id="PF00876">
    <property type="entry name" value="Innexin"/>
    <property type="match status" value="1"/>
</dbReference>
<keyword evidence="3 12" id="KW-0813">Transport</keyword>
<evidence type="ECO:0000256" key="3">
    <source>
        <dbReference type="ARBA" id="ARBA00022448"/>
    </source>
</evidence>
<evidence type="ECO:0000256" key="12">
    <source>
        <dbReference type="RuleBase" id="RU010713"/>
    </source>
</evidence>
<dbReference type="PANTHER" id="PTHR11893">
    <property type="entry name" value="INNEXIN"/>
    <property type="match status" value="1"/>
</dbReference>
<dbReference type="GO" id="GO:0034220">
    <property type="term" value="P:monoatomic ion transmembrane transport"/>
    <property type="evidence" value="ECO:0007669"/>
    <property type="project" value="UniProtKB-KW"/>
</dbReference>
<proteinExistence type="inferred from homology"/>
<feature type="transmembrane region" description="Helical" evidence="12">
    <location>
        <begin position="178"/>
        <end position="197"/>
    </location>
</feature>
<gene>
    <name evidence="12" type="primary">inx</name>
</gene>
<keyword evidence="11 12" id="KW-0407">Ion channel</keyword>
<dbReference type="GO" id="GO:0005886">
    <property type="term" value="C:plasma membrane"/>
    <property type="evidence" value="ECO:0007669"/>
    <property type="project" value="UniProtKB-SubCell"/>
</dbReference>
<organism evidence="13">
    <name type="scientific">Anopheles marajoara</name>
    <dbReference type="NCBI Taxonomy" id="58244"/>
    <lineage>
        <taxon>Eukaryota</taxon>
        <taxon>Metazoa</taxon>
        <taxon>Ecdysozoa</taxon>
        <taxon>Arthropoda</taxon>
        <taxon>Hexapoda</taxon>
        <taxon>Insecta</taxon>
        <taxon>Pterygota</taxon>
        <taxon>Neoptera</taxon>
        <taxon>Endopterygota</taxon>
        <taxon>Diptera</taxon>
        <taxon>Nematocera</taxon>
        <taxon>Culicoidea</taxon>
        <taxon>Culicidae</taxon>
        <taxon>Anophelinae</taxon>
        <taxon>Anopheles</taxon>
    </lineage>
</organism>
<dbReference type="PROSITE" id="PS51013">
    <property type="entry name" value="PANNEXIN"/>
    <property type="match status" value="1"/>
</dbReference>
<dbReference type="AlphaFoldDB" id="A0A2M4BRZ0"/>
<name>A0A2M4BRZ0_9DIPT</name>
<evidence type="ECO:0000256" key="7">
    <source>
        <dbReference type="ARBA" id="ARBA00022949"/>
    </source>
</evidence>
<evidence type="ECO:0000256" key="4">
    <source>
        <dbReference type="ARBA" id="ARBA00022475"/>
    </source>
</evidence>